<gene>
    <name evidence="3" type="ORF">BCR35DRAFT_351873</name>
</gene>
<proteinExistence type="predicted"/>
<comment type="caution">
    <text evidence="3">The sequence shown here is derived from an EMBL/GenBank/DDBJ whole genome shotgun (WGS) entry which is preliminary data.</text>
</comment>
<feature type="region of interest" description="Disordered" evidence="1">
    <location>
        <begin position="1"/>
        <end position="38"/>
    </location>
</feature>
<name>A0A1Y2FMZ4_9BASI</name>
<feature type="compositionally biased region" description="Basic and acidic residues" evidence="1">
    <location>
        <begin position="1"/>
        <end position="10"/>
    </location>
</feature>
<keyword evidence="2" id="KW-0812">Transmembrane</keyword>
<evidence type="ECO:0000256" key="2">
    <source>
        <dbReference type="SAM" id="Phobius"/>
    </source>
</evidence>
<dbReference type="InParanoid" id="A0A1Y2FMZ4"/>
<dbReference type="OrthoDB" id="2588793at2759"/>
<organism evidence="3 4">
    <name type="scientific">Leucosporidium creatinivorum</name>
    <dbReference type="NCBI Taxonomy" id="106004"/>
    <lineage>
        <taxon>Eukaryota</taxon>
        <taxon>Fungi</taxon>
        <taxon>Dikarya</taxon>
        <taxon>Basidiomycota</taxon>
        <taxon>Pucciniomycotina</taxon>
        <taxon>Microbotryomycetes</taxon>
        <taxon>Leucosporidiales</taxon>
        <taxon>Leucosporidium</taxon>
    </lineage>
</organism>
<feature type="transmembrane region" description="Helical" evidence="2">
    <location>
        <begin position="97"/>
        <end position="118"/>
    </location>
</feature>
<dbReference type="AlphaFoldDB" id="A0A1Y2FMZ4"/>
<protein>
    <recommendedName>
        <fullName evidence="5">Proteophosphoglycan 5</fullName>
    </recommendedName>
</protein>
<keyword evidence="2" id="KW-1133">Transmembrane helix</keyword>
<evidence type="ECO:0000313" key="4">
    <source>
        <dbReference type="Proteomes" id="UP000193467"/>
    </source>
</evidence>
<dbReference type="STRING" id="106004.A0A1Y2FMZ4"/>
<evidence type="ECO:0000256" key="1">
    <source>
        <dbReference type="SAM" id="MobiDB-lite"/>
    </source>
</evidence>
<evidence type="ECO:0000313" key="3">
    <source>
        <dbReference type="EMBL" id="ORY84105.1"/>
    </source>
</evidence>
<keyword evidence="4" id="KW-1185">Reference proteome</keyword>
<accession>A0A1Y2FMZ4</accession>
<dbReference type="EMBL" id="MCGR01000018">
    <property type="protein sequence ID" value="ORY84105.1"/>
    <property type="molecule type" value="Genomic_DNA"/>
</dbReference>
<keyword evidence="2" id="KW-0472">Membrane</keyword>
<sequence length="513" mass="58378">MSFRYQDESPRGSVMFDRQHLRRRSSVPASQAASPRSLGSPFVSHLVYDEKTGEIQLPPSPPLPVWKEKSGLDGKPRLPPYNYRKPKGRAFQLPRPWLSLIAVAAVTLSAITLLSYLVPPSSSYAPSSLMNRIRTGSTCEPYSSFGSLSVDLVDPDKNQWVPFDPTCSPPAFFSKLRNNPHKTDFSWLYNRTALIIGDSISREHVENFCQLMGEESEVVRPHHKYATAPSPVRAATKAQHTLDRPKRLQQRGFRVVRDASRPRICYIPKYDFLLVSVFHFGLDQEDYWRESRMPQYSAPGMLEHRLTDIVEPLVAAIRSDGRPSAPDFVEVTSGTWDLARWAEQDLATQQDTVSGLAQDRVTWYRFRVGQILEKVRKAFPNAKAKTWRTLHYPLDQVAEHDYFMDKIAPRANTTASLEPPSFSHNRIYQLDQAVRTLVLPTTIGEETEPAPHADFRINEWGPILKGQEAHQRDRLHGDPLPGGYVWGDIMLYELFRGVKQSESKNVRRSVKSA</sequence>
<reference evidence="3 4" key="1">
    <citation type="submission" date="2016-07" db="EMBL/GenBank/DDBJ databases">
        <title>Pervasive Adenine N6-methylation of Active Genes in Fungi.</title>
        <authorList>
            <consortium name="DOE Joint Genome Institute"/>
            <person name="Mondo S.J."/>
            <person name="Dannebaum R.O."/>
            <person name="Kuo R.C."/>
            <person name="Labutti K."/>
            <person name="Haridas S."/>
            <person name="Kuo A."/>
            <person name="Salamov A."/>
            <person name="Ahrendt S.R."/>
            <person name="Lipzen A."/>
            <person name="Sullivan W."/>
            <person name="Andreopoulos W.B."/>
            <person name="Clum A."/>
            <person name="Lindquist E."/>
            <person name="Daum C."/>
            <person name="Ramamoorthy G.K."/>
            <person name="Gryganskyi A."/>
            <person name="Culley D."/>
            <person name="Magnuson J.K."/>
            <person name="James T.Y."/>
            <person name="O'Malley M.A."/>
            <person name="Stajich J.E."/>
            <person name="Spatafora J.W."/>
            <person name="Visel A."/>
            <person name="Grigoriev I.V."/>
        </authorList>
    </citation>
    <scope>NUCLEOTIDE SEQUENCE [LARGE SCALE GENOMIC DNA]</scope>
    <source>
        <strain evidence="3 4">62-1032</strain>
    </source>
</reference>
<evidence type="ECO:0008006" key="5">
    <source>
        <dbReference type="Google" id="ProtNLM"/>
    </source>
</evidence>
<dbReference type="Proteomes" id="UP000193467">
    <property type="component" value="Unassembled WGS sequence"/>
</dbReference>